<dbReference type="EMBL" id="LT629762">
    <property type="protein sequence ID" value="SDS98057.1"/>
    <property type="molecule type" value="Genomic_DNA"/>
</dbReference>
<proteinExistence type="predicted"/>
<organism evidence="1 2">
    <name type="scientific">Pseudomonas prosekii</name>
    <dbReference type="NCBI Taxonomy" id="1148509"/>
    <lineage>
        <taxon>Bacteria</taxon>
        <taxon>Pseudomonadati</taxon>
        <taxon>Pseudomonadota</taxon>
        <taxon>Gammaproteobacteria</taxon>
        <taxon>Pseudomonadales</taxon>
        <taxon>Pseudomonadaceae</taxon>
        <taxon>Pseudomonas</taxon>
    </lineage>
</organism>
<dbReference type="Pfam" id="PF11745">
    <property type="entry name" value="DUF3304"/>
    <property type="match status" value="1"/>
</dbReference>
<reference evidence="1 2" key="1">
    <citation type="submission" date="2016-10" db="EMBL/GenBank/DDBJ databases">
        <authorList>
            <person name="de Groot N.N."/>
        </authorList>
    </citation>
    <scope>NUCLEOTIDE SEQUENCE [LARGE SCALE GENOMIC DNA]</scope>
    <source>
        <strain evidence="1 2">LMG 26867</strain>
    </source>
</reference>
<name>A0A1H1WLC2_9PSED</name>
<evidence type="ECO:0008006" key="3">
    <source>
        <dbReference type="Google" id="ProtNLM"/>
    </source>
</evidence>
<dbReference type="InterPro" id="IPR021733">
    <property type="entry name" value="DUF3304"/>
</dbReference>
<dbReference type="AlphaFoldDB" id="A0A1H1WLC2"/>
<gene>
    <name evidence="1" type="ORF">SAMN05216222_2783</name>
</gene>
<sequence length="184" mass="20138">MSGSLIGLFRDFGSRSYGGLLCLSLLGLSGCHTRPEMVSTPVTGFNHTSASIIKFTVNGAGGHNISAFQGGGSQVCCSMLPAQWSSGLRAVVEWDKDPNPDKFVKRDKYGQIDKDVYKKYAVNAYHHKATVEIPQYGSEFCALQVHFLACDQVKVSTTCFTPKHPDYPDKAYFQPKESTICSVL</sequence>
<dbReference type="STRING" id="1148509.SAMN05216222_2783"/>
<dbReference type="RefSeq" id="WP_092276095.1">
    <property type="nucleotide sequence ID" value="NZ_LT629762.1"/>
</dbReference>
<evidence type="ECO:0000313" key="2">
    <source>
        <dbReference type="Proteomes" id="UP000198481"/>
    </source>
</evidence>
<dbReference type="Proteomes" id="UP000198481">
    <property type="component" value="Chromosome I"/>
</dbReference>
<accession>A0A1H1WLC2</accession>
<evidence type="ECO:0000313" key="1">
    <source>
        <dbReference type="EMBL" id="SDS98057.1"/>
    </source>
</evidence>
<protein>
    <recommendedName>
        <fullName evidence="3">DUF3304 domain-containing protein</fullName>
    </recommendedName>
</protein>